<protein>
    <submittedName>
        <fullName evidence="3">Uncharacterized protein</fullName>
    </submittedName>
</protein>
<accession>A0ABT4B904</accession>
<organism evidence="3 4">
    <name type="scientific">Paractinoplanes pyxinae</name>
    <dbReference type="NCBI Taxonomy" id="2997416"/>
    <lineage>
        <taxon>Bacteria</taxon>
        <taxon>Bacillati</taxon>
        <taxon>Actinomycetota</taxon>
        <taxon>Actinomycetes</taxon>
        <taxon>Micromonosporales</taxon>
        <taxon>Micromonosporaceae</taxon>
        <taxon>Paractinoplanes</taxon>
    </lineage>
</organism>
<keyword evidence="2" id="KW-1133">Transmembrane helix</keyword>
<dbReference type="Pfam" id="PF22564">
    <property type="entry name" value="HAAS"/>
    <property type="match status" value="1"/>
</dbReference>
<keyword evidence="2" id="KW-0812">Transmembrane</keyword>
<feature type="transmembrane region" description="Helical" evidence="2">
    <location>
        <begin position="122"/>
        <end position="140"/>
    </location>
</feature>
<comment type="caution">
    <text evidence="3">The sequence shown here is derived from an EMBL/GenBank/DDBJ whole genome shotgun (WGS) entry which is preliminary data.</text>
</comment>
<reference evidence="3" key="1">
    <citation type="submission" date="2022-11" db="EMBL/GenBank/DDBJ databases">
        <authorList>
            <person name="Somphong A."/>
            <person name="Phongsopitanun W."/>
        </authorList>
    </citation>
    <scope>NUCLEOTIDE SEQUENCE</scope>
    <source>
        <strain evidence="3">Pm04-4</strain>
    </source>
</reference>
<sequence length="324" mass="35104">MNSTAQDEISEYVERVRAALADLPEATRAELLEDLPEHLAEIRAEDTVTLTDRLGTPEAYAAELRATAAGFVGGFPDPPKRRFEPFHTARADVMRVLGTADVRVGPVLGYPKASDFLKLLRPAWWVLRGYLAAMALAYFLDAQSYQVGLLPRIGNSTFIALVLLVGFILVSIAFGRRRFDLSRWPRLALYGGTTVLIFVAIGGFFSADSDVRDPGYSDVGYSGGGGNPYDYIQDVFVYDNQGRLVPGARLFDQDGQPIQMGNAYCNDPDTGEVSHSRSMGYPFCPDAAPFASPAPEPKPTVEPSFVDGNEPSEAPAPASASPSK</sequence>
<evidence type="ECO:0000313" key="3">
    <source>
        <dbReference type="EMBL" id="MCY1142986.1"/>
    </source>
</evidence>
<feature type="transmembrane region" description="Helical" evidence="2">
    <location>
        <begin position="152"/>
        <end position="175"/>
    </location>
</feature>
<keyword evidence="4" id="KW-1185">Reference proteome</keyword>
<evidence type="ECO:0000256" key="1">
    <source>
        <dbReference type="SAM" id="MobiDB-lite"/>
    </source>
</evidence>
<keyword evidence="2" id="KW-0472">Membrane</keyword>
<feature type="compositionally biased region" description="Low complexity" evidence="1">
    <location>
        <begin position="311"/>
        <end position="324"/>
    </location>
</feature>
<evidence type="ECO:0000256" key="2">
    <source>
        <dbReference type="SAM" id="Phobius"/>
    </source>
</evidence>
<feature type="region of interest" description="Disordered" evidence="1">
    <location>
        <begin position="286"/>
        <end position="324"/>
    </location>
</feature>
<name>A0ABT4B904_9ACTN</name>
<dbReference type="EMBL" id="JAPNTZ010000013">
    <property type="protein sequence ID" value="MCY1142986.1"/>
    <property type="molecule type" value="Genomic_DNA"/>
</dbReference>
<evidence type="ECO:0000313" key="4">
    <source>
        <dbReference type="Proteomes" id="UP001151002"/>
    </source>
</evidence>
<dbReference type="Proteomes" id="UP001151002">
    <property type="component" value="Unassembled WGS sequence"/>
</dbReference>
<proteinExistence type="predicted"/>
<gene>
    <name evidence="3" type="ORF">OWR29_33755</name>
</gene>
<dbReference type="RefSeq" id="WP_267567433.1">
    <property type="nucleotide sequence ID" value="NZ_JAPNTZ010000013.1"/>
</dbReference>
<feature type="transmembrane region" description="Helical" evidence="2">
    <location>
        <begin position="187"/>
        <end position="207"/>
    </location>
</feature>